<reference evidence="2" key="1">
    <citation type="submission" date="2021-04" db="EMBL/GenBank/DDBJ databases">
        <authorList>
            <consortium name="Wellcome Sanger Institute Data Sharing"/>
        </authorList>
    </citation>
    <scope>NUCLEOTIDE SEQUENCE [LARGE SCALE GENOMIC DNA]</scope>
</reference>
<reference evidence="2" key="2">
    <citation type="submission" date="2025-08" db="UniProtKB">
        <authorList>
            <consortium name="Ensembl"/>
        </authorList>
    </citation>
    <scope>IDENTIFICATION</scope>
</reference>
<name>A0A665WJH6_ECHNA</name>
<organism evidence="2 3">
    <name type="scientific">Echeneis naucrates</name>
    <name type="common">Live sharksucker</name>
    <dbReference type="NCBI Taxonomy" id="173247"/>
    <lineage>
        <taxon>Eukaryota</taxon>
        <taxon>Metazoa</taxon>
        <taxon>Chordata</taxon>
        <taxon>Craniata</taxon>
        <taxon>Vertebrata</taxon>
        <taxon>Euteleostomi</taxon>
        <taxon>Actinopterygii</taxon>
        <taxon>Neopterygii</taxon>
        <taxon>Teleostei</taxon>
        <taxon>Neoteleostei</taxon>
        <taxon>Acanthomorphata</taxon>
        <taxon>Carangaria</taxon>
        <taxon>Carangiformes</taxon>
        <taxon>Echeneidae</taxon>
        <taxon>Echeneis</taxon>
    </lineage>
</organism>
<keyword evidence="3" id="KW-1185">Reference proteome</keyword>
<dbReference type="Ensembl" id="ENSENLT00000044924.1">
    <property type="protein sequence ID" value="ENSENLP00000043825.1"/>
    <property type="gene ID" value="ENSENLG00000018682.1"/>
</dbReference>
<dbReference type="SUPFAM" id="SSF46689">
    <property type="entry name" value="Homeodomain-like"/>
    <property type="match status" value="1"/>
</dbReference>
<feature type="region of interest" description="Disordered" evidence="1">
    <location>
        <begin position="1"/>
        <end position="21"/>
    </location>
</feature>
<dbReference type="InParanoid" id="A0A665WJH6"/>
<sequence>MSPKRSVPSKPSGSEPKHQRKMLNIAEKVKLLDMLKEGRSYAVVGRHYRINESSVHYIKDDKNIRSNATVTFNKTAKRAVTSGKKAML</sequence>
<evidence type="ECO:0000313" key="2">
    <source>
        <dbReference type="Ensembl" id="ENSENLP00000043825.1"/>
    </source>
</evidence>
<dbReference type="OMA" id="ESSVHYI"/>
<accession>A0A665WJH6</accession>
<evidence type="ECO:0000313" key="3">
    <source>
        <dbReference type="Proteomes" id="UP000472264"/>
    </source>
</evidence>
<evidence type="ECO:0008006" key="4">
    <source>
        <dbReference type="Google" id="ProtNLM"/>
    </source>
</evidence>
<reference evidence="2" key="3">
    <citation type="submission" date="2025-09" db="UniProtKB">
        <authorList>
            <consortium name="Ensembl"/>
        </authorList>
    </citation>
    <scope>IDENTIFICATION</scope>
</reference>
<evidence type="ECO:0000256" key="1">
    <source>
        <dbReference type="SAM" id="MobiDB-lite"/>
    </source>
</evidence>
<dbReference type="AlphaFoldDB" id="A0A665WJH6"/>
<dbReference type="Proteomes" id="UP000472264">
    <property type="component" value="Chromosome 24"/>
</dbReference>
<dbReference type="InterPro" id="IPR009057">
    <property type="entry name" value="Homeodomain-like_sf"/>
</dbReference>
<protein>
    <recommendedName>
        <fullName evidence="4">HTH psq-type domain-containing protein</fullName>
    </recommendedName>
</protein>
<proteinExistence type="predicted"/>